<dbReference type="EMBL" id="JADLQN010000001">
    <property type="protein sequence ID" value="MBF6353206.1"/>
    <property type="molecule type" value="Genomic_DNA"/>
</dbReference>
<accession>A0ABS0D3Y4</accession>
<sequence length="130" mass="13909">MSIGPVPEFAVVVPARELGALIMAVHEIAEDAAIRRFLRVDNVFDFVAPTLADLKLDVAYARHDGSRRPLAALAVTHRGATVDIVFERAGIGCVRARFCPGRGAGDPEFGRAAALARFLSERTATALPVE</sequence>
<comment type="caution">
    <text evidence="1">The sequence shown here is derived from an EMBL/GenBank/DDBJ whole genome shotgun (WGS) entry which is preliminary data.</text>
</comment>
<dbReference type="Proteomes" id="UP000707731">
    <property type="component" value="Unassembled WGS sequence"/>
</dbReference>
<evidence type="ECO:0000313" key="1">
    <source>
        <dbReference type="EMBL" id="MBF6353206.1"/>
    </source>
</evidence>
<organism evidence="1 2">
    <name type="scientific">Nocardia higoensis</name>
    <dbReference type="NCBI Taxonomy" id="228599"/>
    <lineage>
        <taxon>Bacteria</taxon>
        <taxon>Bacillati</taxon>
        <taxon>Actinomycetota</taxon>
        <taxon>Actinomycetes</taxon>
        <taxon>Mycobacteriales</taxon>
        <taxon>Nocardiaceae</taxon>
        <taxon>Nocardia</taxon>
    </lineage>
</organism>
<gene>
    <name evidence="1" type="ORF">IU449_01345</name>
</gene>
<dbReference type="RefSeq" id="WP_195000147.1">
    <property type="nucleotide sequence ID" value="NZ_JADLQN010000001.1"/>
</dbReference>
<name>A0ABS0D3Y4_9NOCA</name>
<evidence type="ECO:0000313" key="2">
    <source>
        <dbReference type="Proteomes" id="UP000707731"/>
    </source>
</evidence>
<reference evidence="1 2" key="1">
    <citation type="submission" date="2020-10" db="EMBL/GenBank/DDBJ databases">
        <title>Identification of Nocardia species via Next-generation sequencing and recognition of intraspecies genetic diversity.</title>
        <authorList>
            <person name="Li P."/>
            <person name="Li P."/>
            <person name="Lu B."/>
        </authorList>
    </citation>
    <scope>NUCLEOTIDE SEQUENCE [LARGE SCALE GENOMIC DNA]</scope>
    <source>
        <strain evidence="1 2">BJ06-0143</strain>
    </source>
</reference>
<proteinExistence type="predicted"/>
<keyword evidence="2" id="KW-1185">Reference proteome</keyword>
<protein>
    <submittedName>
        <fullName evidence="1">Uncharacterized protein</fullName>
    </submittedName>
</protein>